<dbReference type="AlphaFoldDB" id="A0A1G1XSL4"/>
<name>A0A1G1XSL4_9BACT</name>
<evidence type="ECO:0000313" key="3">
    <source>
        <dbReference type="Proteomes" id="UP000178930"/>
    </source>
</evidence>
<proteinExistence type="predicted"/>
<feature type="region of interest" description="Disordered" evidence="1">
    <location>
        <begin position="1"/>
        <end position="23"/>
    </location>
</feature>
<reference evidence="2 3" key="1">
    <citation type="journal article" date="2016" name="Nat. Commun.">
        <title>Thousands of microbial genomes shed light on interconnected biogeochemical processes in an aquifer system.</title>
        <authorList>
            <person name="Anantharaman K."/>
            <person name="Brown C.T."/>
            <person name="Hug L.A."/>
            <person name="Sharon I."/>
            <person name="Castelle C.J."/>
            <person name="Probst A.J."/>
            <person name="Thomas B.C."/>
            <person name="Singh A."/>
            <person name="Wilkins M.J."/>
            <person name="Karaoz U."/>
            <person name="Brodie E.L."/>
            <person name="Williams K.H."/>
            <person name="Hubbard S.S."/>
            <person name="Banfield J.F."/>
        </authorList>
    </citation>
    <scope>NUCLEOTIDE SEQUENCE [LARGE SCALE GENOMIC DNA]</scope>
</reference>
<feature type="compositionally biased region" description="Basic and acidic residues" evidence="1">
    <location>
        <begin position="12"/>
        <end position="23"/>
    </location>
</feature>
<dbReference type="EMBL" id="MHIB01000045">
    <property type="protein sequence ID" value="OGY43059.1"/>
    <property type="molecule type" value="Genomic_DNA"/>
</dbReference>
<organism evidence="2 3">
    <name type="scientific">Candidatus Buchananbacteria bacterium RIFCSPHIGHO2_01_FULL_39_14</name>
    <dbReference type="NCBI Taxonomy" id="1797532"/>
    <lineage>
        <taxon>Bacteria</taxon>
        <taxon>Candidatus Buchananiibacteriota</taxon>
    </lineage>
</organism>
<gene>
    <name evidence="2" type="ORF">A2729_03780</name>
</gene>
<comment type="caution">
    <text evidence="2">The sequence shown here is derived from an EMBL/GenBank/DDBJ whole genome shotgun (WGS) entry which is preliminary data.</text>
</comment>
<evidence type="ECO:0000256" key="1">
    <source>
        <dbReference type="SAM" id="MobiDB-lite"/>
    </source>
</evidence>
<feature type="region of interest" description="Disordered" evidence="1">
    <location>
        <begin position="37"/>
        <end position="69"/>
    </location>
</feature>
<protein>
    <submittedName>
        <fullName evidence="2">Uncharacterized protein</fullName>
    </submittedName>
</protein>
<accession>A0A1G1XSL4</accession>
<dbReference type="Proteomes" id="UP000178930">
    <property type="component" value="Unassembled WGS sequence"/>
</dbReference>
<evidence type="ECO:0000313" key="2">
    <source>
        <dbReference type="EMBL" id="OGY43059.1"/>
    </source>
</evidence>
<sequence>MSREQGPSPEEIEIKSENPDDTKLKEFWDQYSTEELKEAVKPGDPMNDMWGKTPNHGELGEDFNPTRSHDEIVREILEERGEKVD</sequence>